<keyword evidence="11 19" id="KW-0460">Magnesium</keyword>
<evidence type="ECO:0000256" key="15">
    <source>
        <dbReference type="ARBA" id="ARBA00032605"/>
    </source>
</evidence>
<comment type="function">
    <text evidence="14 19">Joins adenosylcobinamide-GDP and alpha-ribazole to generate adenosylcobalamin (Ado-cobalamin). Also synthesizes adenosylcobalamin 5'-phosphate from adenosylcobinamide-GDP and alpha-ribazole 5'-phosphate.</text>
</comment>
<feature type="transmembrane region" description="Helical" evidence="19">
    <location>
        <begin position="178"/>
        <end position="205"/>
    </location>
</feature>
<comment type="catalytic activity">
    <reaction evidence="17 19">
        <text>alpha-ribazole + adenosylcob(III)inamide-GDP = adenosylcob(III)alamin + GMP + H(+)</text>
        <dbReference type="Rhea" id="RHEA:16049"/>
        <dbReference type="ChEBI" id="CHEBI:10329"/>
        <dbReference type="ChEBI" id="CHEBI:15378"/>
        <dbReference type="ChEBI" id="CHEBI:18408"/>
        <dbReference type="ChEBI" id="CHEBI:58115"/>
        <dbReference type="ChEBI" id="CHEBI:60487"/>
        <dbReference type="EC" id="2.7.8.26"/>
    </reaction>
</comment>
<accession>A0A1F6H3Q0</accession>
<evidence type="ECO:0000256" key="6">
    <source>
        <dbReference type="ARBA" id="ARBA00015850"/>
    </source>
</evidence>
<dbReference type="UniPathway" id="UPA00148">
    <property type="reaction ID" value="UER00238"/>
</dbReference>
<keyword evidence="10 19" id="KW-0812">Transmembrane</keyword>
<evidence type="ECO:0000256" key="11">
    <source>
        <dbReference type="ARBA" id="ARBA00022842"/>
    </source>
</evidence>
<evidence type="ECO:0000256" key="9">
    <source>
        <dbReference type="ARBA" id="ARBA00022679"/>
    </source>
</evidence>
<name>A0A1F6H3Q0_9PROT</name>
<dbReference type="GO" id="GO:0051073">
    <property type="term" value="F:adenosylcobinamide-GDP ribazoletransferase activity"/>
    <property type="evidence" value="ECO:0007669"/>
    <property type="project" value="UniProtKB-UniRule"/>
</dbReference>
<evidence type="ECO:0000256" key="3">
    <source>
        <dbReference type="ARBA" id="ARBA00004663"/>
    </source>
</evidence>
<feature type="transmembrane region" description="Helical" evidence="19">
    <location>
        <begin position="106"/>
        <end position="123"/>
    </location>
</feature>
<feature type="transmembrane region" description="Helical" evidence="19">
    <location>
        <begin position="29"/>
        <end position="50"/>
    </location>
</feature>
<evidence type="ECO:0000256" key="5">
    <source>
        <dbReference type="ARBA" id="ARBA00013200"/>
    </source>
</evidence>
<feature type="transmembrane region" description="Helical" evidence="19">
    <location>
        <begin position="225"/>
        <end position="244"/>
    </location>
</feature>
<comment type="similarity">
    <text evidence="4 19">Belongs to the CobS family.</text>
</comment>
<comment type="pathway">
    <text evidence="3 19">Cofactor biosynthesis; adenosylcobalamin biosynthesis; adenosylcobalamin from cob(II)yrinate a,c-diamide: step 7/7.</text>
</comment>
<feature type="transmembrane region" description="Helical" evidence="19">
    <location>
        <begin position="62"/>
        <end position="79"/>
    </location>
</feature>
<feature type="transmembrane region" description="Helical" evidence="19">
    <location>
        <begin position="135"/>
        <end position="158"/>
    </location>
</feature>
<keyword evidence="7 19" id="KW-1003">Cell membrane</keyword>
<dbReference type="PANTHER" id="PTHR34148">
    <property type="entry name" value="ADENOSYLCOBINAMIDE-GDP RIBAZOLETRANSFERASE"/>
    <property type="match status" value="1"/>
</dbReference>
<dbReference type="GO" id="GO:0005886">
    <property type="term" value="C:plasma membrane"/>
    <property type="evidence" value="ECO:0007669"/>
    <property type="project" value="UniProtKB-SubCell"/>
</dbReference>
<dbReference type="EMBL" id="MFNF01000001">
    <property type="protein sequence ID" value="OGH04995.1"/>
    <property type="molecule type" value="Genomic_DNA"/>
</dbReference>
<evidence type="ECO:0000256" key="14">
    <source>
        <dbReference type="ARBA" id="ARBA00025228"/>
    </source>
</evidence>
<comment type="cofactor">
    <cofactor evidence="1 19">
        <name>Mg(2+)</name>
        <dbReference type="ChEBI" id="CHEBI:18420"/>
    </cofactor>
</comment>
<organism evidence="20 21">
    <name type="scientific">Candidatus Lambdaproteobacteria bacterium RIFOXYD2_FULL_56_26</name>
    <dbReference type="NCBI Taxonomy" id="1817773"/>
    <lineage>
        <taxon>Bacteria</taxon>
        <taxon>Pseudomonadati</taxon>
        <taxon>Pseudomonadota</taxon>
        <taxon>Candidatus Lambdaproteobacteria</taxon>
    </lineage>
</organism>
<dbReference type="AlphaFoldDB" id="A0A1F6H3Q0"/>
<evidence type="ECO:0000256" key="10">
    <source>
        <dbReference type="ARBA" id="ARBA00022692"/>
    </source>
</evidence>
<evidence type="ECO:0000256" key="1">
    <source>
        <dbReference type="ARBA" id="ARBA00001946"/>
    </source>
</evidence>
<evidence type="ECO:0000256" key="4">
    <source>
        <dbReference type="ARBA" id="ARBA00010561"/>
    </source>
</evidence>
<dbReference type="Proteomes" id="UP000177583">
    <property type="component" value="Unassembled WGS sequence"/>
</dbReference>
<keyword evidence="9 19" id="KW-0808">Transferase</keyword>
<evidence type="ECO:0000256" key="17">
    <source>
        <dbReference type="ARBA" id="ARBA00048623"/>
    </source>
</evidence>
<comment type="catalytic activity">
    <reaction evidence="18 19">
        <text>alpha-ribazole 5'-phosphate + adenosylcob(III)inamide-GDP = adenosylcob(III)alamin 5'-phosphate + GMP + H(+)</text>
        <dbReference type="Rhea" id="RHEA:23560"/>
        <dbReference type="ChEBI" id="CHEBI:15378"/>
        <dbReference type="ChEBI" id="CHEBI:57918"/>
        <dbReference type="ChEBI" id="CHEBI:58115"/>
        <dbReference type="ChEBI" id="CHEBI:60487"/>
        <dbReference type="ChEBI" id="CHEBI:60493"/>
        <dbReference type="EC" id="2.7.8.26"/>
    </reaction>
</comment>
<evidence type="ECO:0000313" key="21">
    <source>
        <dbReference type="Proteomes" id="UP000177583"/>
    </source>
</evidence>
<sequence length="254" mass="27415">MFRALITAIRTLTLFPVPGKDTERFPLALYAFPLVGALLGGILVVLGLVFEALPWHPWVRGEAVFLALALVILTRGLHWDGLADWADSLGAGTNREKALAILKDPHTGAFGALALVFVALAWVELAAQLVTTRGLWWLAGVLVITRSLQVELICFYPYARQEGMAGPFIEGAGKGQRLSAVLLGLALTYPLFGPMAFAAYGLGFLTTHGFGLTQSKRLGGITGDLIGASNLLNELVLLGLGILYPPTYFVWRLW</sequence>
<dbReference type="HAMAP" id="MF_00719">
    <property type="entry name" value="CobS"/>
    <property type="match status" value="1"/>
</dbReference>
<dbReference type="NCBIfam" id="TIGR00317">
    <property type="entry name" value="cobS"/>
    <property type="match status" value="1"/>
</dbReference>
<protein>
    <recommendedName>
        <fullName evidence="6 19">Adenosylcobinamide-GDP ribazoletransferase</fullName>
        <ecNumber evidence="5 19">2.7.8.26</ecNumber>
    </recommendedName>
    <alternativeName>
        <fullName evidence="16 19">Cobalamin synthase</fullName>
    </alternativeName>
    <alternativeName>
        <fullName evidence="15 19">Cobalamin-5'-phosphate synthase</fullName>
    </alternativeName>
</protein>
<dbReference type="PANTHER" id="PTHR34148:SF1">
    <property type="entry name" value="ADENOSYLCOBINAMIDE-GDP RIBAZOLETRANSFERASE"/>
    <property type="match status" value="1"/>
</dbReference>
<keyword evidence="13 19" id="KW-0472">Membrane</keyword>
<evidence type="ECO:0000256" key="19">
    <source>
        <dbReference type="HAMAP-Rule" id="MF_00719"/>
    </source>
</evidence>
<keyword evidence="12 19" id="KW-1133">Transmembrane helix</keyword>
<evidence type="ECO:0000313" key="20">
    <source>
        <dbReference type="EMBL" id="OGH04995.1"/>
    </source>
</evidence>
<keyword evidence="8 19" id="KW-0169">Cobalamin biosynthesis</keyword>
<dbReference type="Pfam" id="PF02654">
    <property type="entry name" value="CobS"/>
    <property type="match status" value="1"/>
</dbReference>
<reference evidence="20 21" key="1">
    <citation type="journal article" date="2016" name="Nat. Commun.">
        <title>Thousands of microbial genomes shed light on interconnected biogeochemical processes in an aquifer system.</title>
        <authorList>
            <person name="Anantharaman K."/>
            <person name="Brown C.T."/>
            <person name="Hug L.A."/>
            <person name="Sharon I."/>
            <person name="Castelle C.J."/>
            <person name="Probst A.J."/>
            <person name="Thomas B.C."/>
            <person name="Singh A."/>
            <person name="Wilkins M.J."/>
            <person name="Karaoz U."/>
            <person name="Brodie E.L."/>
            <person name="Williams K.H."/>
            <person name="Hubbard S.S."/>
            <person name="Banfield J.F."/>
        </authorList>
    </citation>
    <scope>NUCLEOTIDE SEQUENCE [LARGE SCALE GENOMIC DNA]</scope>
</reference>
<evidence type="ECO:0000256" key="2">
    <source>
        <dbReference type="ARBA" id="ARBA00004651"/>
    </source>
</evidence>
<evidence type="ECO:0000256" key="16">
    <source>
        <dbReference type="ARBA" id="ARBA00032853"/>
    </source>
</evidence>
<dbReference type="GO" id="GO:0009236">
    <property type="term" value="P:cobalamin biosynthetic process"/>
    <property type="evidence" value="ECO:0007669"/>
    <property type="project" value="UniProtKB-UniRule"/>
</dbReference>
<proteinExistence type="inferred from homology"/>
<gene>
    <name evidence="19" type="primary">cobS</name>
    <name evidence="20" type="ORF">A2557_08470</name>
</gene>
<evidence type="ECO:0000256" key="7">
    <source>
        <dbReference type="ARBA" id="ARBA00022475"/>
    </source>
</evidence>
<comment type="caution">
    <text evidence="20">The sequence shown here is derived from an EMBL/GenBank/DDBJ whole genome shotgun (WGS) entry which is preliminary data.</text>
</comment>
<dbReference type="InterPro" id="IPR003805">
    <property type="entry name" value="CobS"/>
</dbReference>
<dbReference type="GO" id="GO:0008818">
    <property type="term" value="F:cobalamin 5'-phosphate synthase activity"/>
    <property type="evidence" value="ECO:0007669"/>
    <property type="project" value="UniProtKB-UniRule"/>
</dbReference>
<comment type="subcellular location">
    <subcellularLocation>
        <location evidence="2 19">Cell membrane</location>
        <topology evidence="2 19">Multi-pass membrane protein</topology>
    </subcellularLocation>
</comment>
<evidence type="ECO:0000256" key="12">
    <source>
        <dbReference type="ARBA" id="ARBA00022989"/>
    </source>
</evidence>
<evidence type="ECO:0000256" key="13">
    <source>
        <dbReference type="ARBA" id="ARBA00023136"/>
    </source>
</evidence>
<evidence type="ECO:0000256" key="8">
    <source>
        <dbReference type="ARBA" id="ARBA00022573"/>
    </source>
</evidence>
<dbReference type="EC" id="2.7.8.26" evidence="5 19"/>
<evidence type="ECO:0000256" key="18">
    <source>
        <dbReference type="ARBA" id="ARBA00049504"/>
    </source>
</evidence>